<dbReference type="SUPFAM" id="SSF48452">
    <property type="entry name" value="TPR-like"/>
    <property type="match status" value="1"/>
</dbReference>
<keyword evidence="6" id="KW-1185">Reference proteome</keyword>
<accession>A0A835Z5Y0</accession>
<reference evidence="5" key="1">
    <citation type="submission" date="2021-02" db="EMBL/GenBank/DDBJ databases">
        <title>First Annotated Genome of the Yellow-green Alga Tribonema minus.</title>
        <authorList>
            <person name="Mahan K.M."/>
        </authorList>
    </citation>
    <scope>NUCLEOTIDE SEQUENCE</scope>
    <source>
        <strain evidence="5">UTEX B ZZ1240</strain>
    </source>
</reference>
<dbReference type="PROSITE" id="PS50005">
    <property type="entry name" value="TPR"/>
    <property type="match status" value="1"/>
</dbReference>
<dbReference type="AlphaFoldDB" id="A0A835Z5Y0"/>
<dbReference type="PANTHER" id="PTHR44858">
    <property type="entry name" value="TETRATRICOPEPTIDE REPEAT PROTEIN 6"/>
    <property type="match status" value="1"/>
</dbReference>
<evidence type="ECO:0000256" key="4">
    <source>
        <dbReference type="SAM" id="MobiDB-lite"/>
    </source>
</evidence>
<protein>
    <submittedName>
        <fullName evidence="5">Uncharacterized protein</fullName>
    </submittedName>
</protein>
<dbReference type="InterPro" id="IPR019734">
    <property type="entry name" value="TPR_rpt"/>
</dbReference>
<feature type="region of interest" description="Disordered" evidence="4">
    <location>
        <begin position="293"/>
        <end position="333"/>
    </location>
</feature>
<comment type="caution">
    <text evidence="5">The sequence shown here is derived from an EMBL/GenBank/DDBJ whole genome shotgun (WGS) entry which is preliminary data.</text>
</comment>
<dbReference type="Proteomes" id="UP000664859">
    <property type="component" value="Unassembled WGS sequence"/>
</dbReference>
<sequence>MLQLQVHKGYAGRRAARKASRALVARRKAQAVAAQADHAAATGAHDEAAALVEAALALDAACAAALLLRSRLLYARADYARALSDAVHALAAAAPPPPPAASAAAPSPAAPAARAPTAAAAAAAVAADMEADAAWACARCHARLEDWEGAADVLARYLRARPRDARAQALRGHACLRLRDGGGALYHFSRALELKGNKAAQRDLIRLGAARCCDQDWAAAETDLTAATRLKPSSAAATVDALAARGHLYACMREFPSAARDFKEALRLIPASPAAAAGLAQVTAPVPPVAVGGSKAKAAGGQGGAVRAADMRRGGGLSPLRGAVSPPPPRGVT</sequence>
<proteinExistence type="predicted"/>
<dbReference type="InterPro" id="IPR011990">
    <property type="entry name" value="TPR-like_helical_dom_sf"/>
</dbReference>
<dbReference type="Gene3D" id="1.25.40.10">
    <property type="entry name" value="Tetratricopeptide repeat domain"/>
    <property type="match status" value="2"/>
</dbReference>
<feature type="repeat" description="TPR" evidence="3">
    <location>
        <begin position="239"/>
        <end position="272"/>
    </location>
</feature>
<evidence type="ECO:0000256" key="3">
    <source>
        <dbReference type="PROSITE-ProRule" id="PRU00339"/>
    </source>
</evidence>
<name>A0A835Z5Y0_9STRA</name>
<evidence type="ECO:0000313" key="6">
    <source>
        <dbReference type="Proteomes" id="UP000664859"/>
    </source>
</evidence>
<evidence type="ECO:0000256" key="2">
    <source>
        <dbReference type="ARBA" id="ARBA00022803"/>
    </source>
</evidence>
<dbReference type="InterPro" id="IPR050498">
    <property type="entry name" value="Ycf3"/>
</dbReference>
<gene>
    <name evidence="5" type="ORF">JKP88DRAFT_254848</name>
</gene>
<dbReference type="EMBL" id="JAFCMP010000125">
    <property type="protein sequence ID" value="KAG5185615.1"/>
    <property type="molecule type" value="Genomic_DNA"/>
</dbReference>
<evidence type="ECO:0000313" key="5">
    <source>
        <dbReference type="EMBL" id="KAG5185615.1"/>
    </source>
</evidence>
<keyword evidence="1" id="KW-0677">Repeat</keyword>
<organism evidence="5 6">
    <name type="scientific">Tribonema minus</name>
    <dbReference type="NCBI Taxonomy" id="303371"/>
    <lineage>
        <taxon>Eukaryota</taxon>
        <taxon>Sar</taxon>
        <taxon>Stramenopiles</taxon>
        <taxon>Ochrophyta</taxon>
        <taxon>PX clade</taxon>
        <taxon>Xanthophyceae</taxon>
        <taxon>Tribonematales</taxon>
        <taxon>Tribonemataceae</taxon>
        <taxon>Tribonema</taxon>
    </lineage>
</organism>
<dbReference type="SMART" id="SM00028">
    <property type="entry name" value="TPR"/>
    <property type="match status" value="3"/>
</dbReference>
<dbReference type="PANTHER" id="PTHR44858:SF1">
    <property type="entry name" value="UDP-N-ACETYLGLUCOSAMINE--PEPTIDE N-ACETYLGLUCOSAMINYLTRANSFERASE SPINDLY-RELATED"/>
    <property type="match status" value="1"/>
</dbReference>
<keyword evidence="2 3" id="KW-0802">TPR repeat</keyword>
<evidence type="ECO:0000256" key="1">
    <source>
        <dbReference type="ARBA" id="ARBA00022737"/>
    </source>
</evidence>